<feature type="non-terminal residue" evidence="1">
    <location>
        <position position="1"/>
    </location>
</feature>
<organism evidence="1">
    <name type="scientific">marine sediment metagenome</name>
    <dbReference type="NCBI Taxonomy" id="412755"/>
    <lineage>
        <taxon>unclassified sequences</taxon>
        <taxon>metagenomes</taxon>
        <taxon>ecological metagenomes</taxon>
    </lineage>
</organism>
<comment type="caution">
    <text evidence="1">The sequence shown here is derived from an EMBL/GenBank/DDBJ whole genome shotgun (WGS) entry which is preliminary data.</text>
</comment>
<dbReference type="GO" id="GO:0016740">
    <property type="term" value="F:transferase activity"/>
    <property type="evidence" value="ECO:0007669"/>
    <property type="project" value="InterPro"/>
</dbReference>
<dbReference type="SUPFAM" id="SSF52151">
    <property type="entry name" value="FabD/lysophospholipase-like"/>
    <property type="match status" value="1"/>
</dbReference>
<gene>
    <name evidence="1" type="ORF">S01H1_24356</name>
</gene>
<accession>X0UYW3</accession>
<sequence length="62" mass="6957">ILFSKANKALKEKRVDISKICFEGPEEELKNTINAQPAILTISTILYKLLRKNKIKPSMVAG</sequence>
<reference evidence="1" key="1">
    <citation type="journal article" date="2014" name="Front. Microbiol.">
        <title>High frequency of phylogenetically diverse reductive dehalogenase-homologous genes in deep subseafloor sedimentary metagenomes.</title>
        <authorList>
            <person name="Kawai M."/>
            <person name="Futagami T."/>
            <person name="Toyoda A."/>
            <person name="Takaki Y."/>
            <person name="Nishi S."/>
            <person name="Hori S."/>
            <person name="Arai W."/>
            <person name="Tsubouchi T."/>
            <person name="Morono Y."/>
            <person name="Uchiyama I."/>
            <person name="Ito T."/>
            <person name="Fujiyama A."/>
            <person name="Inagaki F."/>
            <person name="Takami H."/>
        </authorList>
    </citation>
    <scope>NUCLEOTIDE SEQUENCE</scope>
    <source>
        <strain evidence="1">Expedition CK06-06</strain>
    </source>
</reference>
<protein>
    <submittedName>
        <fullName evidence="1">Uncharacterized protein</fullName>
    </submittedName>
</protein>
<dbReference type="Gene3D" id="3.40.366.10">
    <property type="entry name" value="Malonyl-Coenzyme A Acyl Carrier Protein, domain 2"/>
    <property type="match status" value="1"/>
</dbReference>
<dbReference type="InterPro" id="IPR016035">
    <property type="entry name" value="Acyl_Trfase/lysoPLipase"/>
</dbReference>
<evidence type="ECO:0000313" key="1">
    <source>
        <dbReference type="EMBL" id="GAF93610.1"/>
    </source>
</evidence>
<dbReference type="InterPro" id="IPR001227">
    <property type="entry name" value="Ac_transferase_dom_sf"/>
</dbReference>
<proteinExistence type="predicted"/>
<dbReference type="EMBL" id="BARS01014458">
    <property type="protein sequence ID" value="GAF93610.1"/>
    <property type="molecule type" value="Genomic_DNA"/>
</dbReference>
<name>X0UYW3_9ZZZZ</name>
<feature type="non-terminal residue" evidence="1">
    <location>
        <position position="62"/>
    </location>
</feature>
<dbReference type="AlphaFoldDB" id="X0UYW3"/>